<dbReference type="InterPro" id="IPR011712">
    <property type="entry name" value="Sig_transdc_His_kin_sub3_dim/P"/>
</dbReference>
<dbReference type="SUPFAM" id="SSF55874">
    <property type="entry name" value="ATPase domain of HSP90 chaperone/DNA topoisomerase II/histidine kinase"/>
    <property type="match status" value="1"/>
</dbReference>
<dbReference type="InterPro" id="IPR036890">
    <property type="entry name" value="HATPase_C_sf"/>
</dbReference>
<dbReference type="GO" id="GO:0046983">
    <property type="term" value="F:protein dimerization activity"/>
    <property type="evidence" value="ECO:0007669"/>
    <property type="project" value="InterPro"/>
</dbReference>
<keyword evidence="9" id="KW-1133">Transmembrane helix</keyword>
<evidence type="ECO:0000256" key="9">
    <source>
        <dbReference type="SAM" id="Phobius"/>
    </source>
</evidence>
<keyword evidence="3" id="KW-0597">Phosphoprotein</keyword>
<dbReference type="Proteomes" id="UP000660611">
    <property type="component" value="Unassembled WGS sequence"/>
</dbReference>
<reference evidence="11" key="1">
    <citation type="submission" date="2021-01" db="EMBL/GenBank/DDBJ databases">
        <title>Whole genome shotgun sequence of Dactylosporangium siamense NBRC 106093.</title>
        <authorList>
            <person name="Komaki H."/>
            <person name="Tamura T."/>
        </authorList>
    </citation>
    <scope>NUCLEOTIDE SEQUENCE</scope>
    <source>
        <strain evidence="11">NBRC 106093</strain>
    </source>
</reference>
<keyword evidence="6 11" id="KW-0418">Kinase</keyword>
<dbReference type="PANTHER" id="PTHR24421">
    <property type="entry name" value="NITRATE/NITRITE SENSOR PROTEIN NARX-RELATED"/>
    <property type="match status" value="1"/>
</dbReference>
<keyword evidence="7" id="KW-0067">ATP-binding</keyword>
<evidence type="ECO:0000256" key="5">
    <source>
        <dbReference type="ARBA" id="ARBA00022741"/>
    </source>
</evidence>
<proteinExistence type="predicted"/>
<dbReference type="EMBL" id="BONQ01000016">
    <property type="protein sequence ID" value="GIG42714.1"/>
    <property type="molecule type" value="Genomic_DNA"/>
</dbReference>
<keyword evidence="12" id="KW-1185">Reference proteome</keyword>
<evidence type="ECO:0000313" key="12">
    <source>
        <dbReference type="Proteomes" id="UP000660611"/>
    </source>
</evidence>
<protein>
    <recommendedName>
        <fullName evidence="2">histidine kinase</fullName>
        <ecNumber evidence="2">2.7.13.3</ecNumber>
    </recommendedName>
</protein>
<comment type="caution">
    <text evidence="11">The sequence shown here is derived from an EMBL/GenBank/DDBJ whole genome shotgun (WGS) entry which is preliminary data.</text>
</comment>
<feature type="transmembrane region" description="Helical" evidence="9">
    <location>
        <begin position="165"/>
        <end position="186"/>
    </location>
</feature>
<accession>A0A919U503</accession>
<evidence type="ECO:0000313" key="11">
    <source>
        <dbReference type="EMBL" id="GIG42714.1"/>
    </source>
</evidence>
<evidence type="ECO:0000256" key="1">
    <source>
        <dbReference type="ARBA" id="ARBA00000085"/>
    </source>
</evidence>
<dbReference type="SMART" id="SM00387">
    <property type="entry name" value="HATPase_c"/>
    <property type="match status" value="1"/>
</dbReference>
<dbReference type="GO" id="GO:0000155">
    <property type="term" value="F:phosphorelay sensor kinase activity"/>
    <property type="evidence" value="ECO:0007669"/>
    <property type="project" value="InterPro"/>
</dbReference>
<organism evidence="11 12">
    <name type="scientific">Dactylosporangium siamense</name>
    <dbReference type="NCBI Taxonomy" id="685454"/>
    <lineage>
        <taxon>Bacteria</taxon>
        <taxon>Bacillati</taxon>
        <taxon>Actinomycetota</taxon>
        <taxon>Actinomycetes</taxon>
        <taxon>Micromonosporales</taxon>
        <taxon>Micromonosporaceae</taxon>
        <taxon>Dactylosporangium</taxon>
    </lineage>
</organism>
<dbReference type="GO" id="GO:0016020">
    <property type="term" value="C:membrane"/>
    <property type="evidence" value="ECO:0007669"/>
    <property type="project" value="InterPro"/>
</dbReference>
<dbReference type="GO" id="GO:0005524">
    <property type="term" value="F:ATP binding"/>
    <property type="evidence" value="ECO:0007669"/>
    <property type="project" value="UniProtKB-KW"/>
</dbReference>
<evidence type="ECO:0000259" key="10">
    <source>
        <dbReference type="SMART" id="SM00387"/>
    </source>
</evidence>
<dbReference type="InterPro" id="IPR050482">
    <property type="entry name" value="Sensor_HK_TwoCompSys"/>
</dbReference>
<feature type="transmembrane region" description="Helical" evidence="9">
    <location>
        <begin position="112"/>
        <end position="145"/>
    </location>
</feature>
<feature type="domain" description="Histidine kinase/HSP90-like ATPase" evidence="10">
    <location>
        <begin position="332"/>
        <end position="421"/>
    </location>
</feature>
<dbReference type="Pfam" id="PF07730">
    <property type="entry name" value="HisKA_3"/>
    <property type="match status" value="1"/>
</dbReference>
<comment type="catalytic activity">
    <reaction evidence="1">
        <text>ATP + protein L-histidine = ADP + protein N-phospho-L-histidine.</text>
        <dbReference type="EC" id="2.7.13.3"/>
    </reaction>
</comment>
<keyword evidence="8" id="KW-0902">Two-component regulatory system</keyword>
<evidence type="ECO:0000256" key="4">
    <source>
        <dbReference type="ARBA" id="ARBA00022679"/>
    </source>
</evidence>
<dbReference type="AlphaFoldDB" id="A0A919U503"/>
<dbReference type="Pfam" id="PF13796">
    <property type="entry name" value="Sensor"/>
    <property type="match status" value="1"/>
</dbReference>
<name>A0A919U503_9ACTN</name>
<dbReference type="Gene3D" id="1.20.5.1930">
    <property type="match status" value="1"/>
</dbReference>
<keyword evidence="9" id="KW-0472">Membrane</keyword>
<evidence type="ECO:0000256" key="2">
    <source>
        <dbReference type="ARBA" id="ARBA00012438"/>
    </source>
</evidence>
<feature type="transmembrane region" description="Helical" evidence="9">
    <location>
        <begin position="45"/>
        <end position="64"/>
    </location>
</feature>
<keyword evidence="9" id="KW-0812">Transmembrane</keyword>
<evidence type="ECO:0000256" key="6">
    <source>
        <dbReference type="ARBA" id="ARBA00022777"/>
    </source>
</evidence>
<keyword evidence="4" id="KW-0808">Transferase</keyword>
<dbReference type="Gene3D" id="3.30.565.10">
    <property type="entry name" value="Histidine kinase-like ATPase, C-terminal domain"/>
    <property type="match status" value="1"/>
</dbReference>
<evidence type="ECO:0000256" key="3">
    <source>
        <dbReference type="ARBA" id="ARBA00022553"/>
    </source>
</evidence>
<evidence type="ECO:0000256" key="8">
    <source>
        <dbReference type="ARBA" id="ARBA00023012"/>
    </source>
</evidence>
<feature type="transmembrane region" description="Helical" evidence="9">
    <location>
        <begin position="20"/>
        <end position="39"/>
    </location>
</feature>
<gene>
    <name evidence="11" type="ORF">Dsi01nite_007550</name>
</gene>
<evidence type="ECO:0000256" key="7">
    <source>
        <dbReference type="ARBA" id="ARBA00022840"/>
    </source>
</evidence>
<keyword evidence="5" id="KW-0547">Nucleotide-binding</keyword>
<dbReference type="PANTHER" id="PTHR24421:SF10">
    <property type="entry name" value="NITRATE_NITRITE SENSOR PROTEIN NARQ"/>
    <property type="match status" value="1"/>
</dbReference>
<dbReference type="InterPro" id="IPR003594">
    <property type="entry name" value="HATPase_dom"/>
</dbReference>
<dbReference type="CDD" id="cd16917">
    <property type="entry name" value="HATPase_UhpB-NarQ-NarX-like"/>
    <property type="match status" value="1"/>
</dbReference>
<dbReference type="Pfam" id="PF02518">
    <property type="entry name" value="HATPase_c"/>
    <property type="match status" value="1"/>
</dbReference>
<dbReference type="EC" id="2.7.13.3" evidence="2"/>
<sequence>MVVRGAGSIQQVLRATLRALAYLLTGLVAGVAGLLWSLAATVTVAVLSVTQLGGPTFLAASWVTRRLAGLERHRAGWQLGAAIESPYTSITGDTIRRRVTAVAAQPATWRDLAWLITLFPIGLASGIAAAVVTAVDAGAVLAPLWLWAVPNPRAPFPADPLMTTAAGRLALVPIGLLVLPAAAWLIRRLAQLQAATASALLAPGTHRRLVDETARLTETRRRVVDAQAAELRRIERDLHDGAQARIVAAGMTLALAARKLRDPAHGGAAAADVELARRQLDDALAELRRLVRGIHPPILGDRGLHAALAALAGDSPLTVAVHGDPTARHPAAVESAAYFVVAEGLTNAAKHAGATACVVTTATNGTTVTVTVTDDGRGGADPAGSGLDGLRRRVEALDGDLTVTSPPGGPTVLRAEFPCAS</sequence>
<dbReference type="InterPro" id="IPR025828">
    <property type="entry name" value="Put_sensor_dom"/>
</dbReference>